<organism evidence="14 15">
    <name type="scientific">Prunus armeniaca</name>
    <name type="common">Apricot</name>
    <name type="synonym">Armeniaca vulgaris</name>
    <dbReference type="NCBI Taxonomy" id="36596"/>
    <lineage>
        <taxon>Eukaryota</taxon>
        <taxon>Viridiplantae</taxon>
        <taxon>Streptophyta</taxon>
        <taxon>Embryophyta</taxon>
        <taxon>Tracheophyta</taxon>
        <taxon>Spermatophyta</taxon>
        <taxon>Magnoliopsida</taxon>
        <taxon>eudicotyledons</taxon>
        <taxon>Gunneridae</taxon>
        <taxon>Pentapetalae</taxon>
        <taxon>rosids</taxon>
        <taxon>fabids</taxon>
        <taxon>Rosales</taxon>
        <taxon>Rosaceae</taxon>
        <taxon>Amygdaloideae</taxon>
        <taxon>Amygdaleae</taxon>
        <taxon>Prunus</taxon>
    </lineage>
</organism>
<keyword evidence="6" id="KW-0547">Nucleotide-binding</keyword>
<feature type="domain" description="MCM C-terminal AAA(+) ATPase" evidence="13">
    <location>
        <begin position="567"/>
        <end position="663"/>
    </location>
</feature>
<dbReference type="Gene3D" id="3.40.50.300">
    <property type="entry name" value="P-loop containing nucleotide triphosphate hydrolases"/>
    <property type="match status" value="1"/>
</dbReference>
<dbReference type="AlphaFoldDB" id="A0A6J5TLW9"/>
<proteinExistence type="inferred from homology"/>
<evidence type="ECO:0000256" key="10">
    <source>
        <dbReference type="ARBA" id="ARBA00037847"/>
    </source>
</evidence>
<sequence length="1192" mass="134784">MLWLEFVVPNPPSTKKIFIELNHPLVGATTSCGVKFVMVIEASYLTSTFLRLFVLAFFFSFLVFLFLFVILLHIVEYKNTTLTVFLAPQRISPPAAPPKSNITSTEQEYRLRYEGMLNTASEVRYFHNFRGTIVRLVSWHTSPYVSLDFGGAVEGDILYIIKPLDYYNVRDILLHTLKKKDNEVEHKHQDEEKKMESTKSRMNVKVEHEASVDSVQQIRATTFVCAEVEVGSYKFIITNKNYQPDHSGVSGTPFYDPGKEIILGLTVVPILLPTRRHTRWQRVVPKAITLRRKNLNISAQDSYPRAREIDEFPYLDHRKWWPDDGERAGESLQKNCRTPPVSRLFPATMAANRGVQGLKLEEGCLVVRLALVLPESEVGAERKQLPKSARPLCRNPEKSGFIKSELRNIYGYATELLLIVTPSLQFRFESTTSLRTRFVALYATVQLKSPNSFPIKNRAAEFPNMTESVLDLPNEHAGTARFLGYVFHNFASVNSVFSIKAFRFETDTGIFLPEYHSQDSANDTVLLKEPSAGFAVSSTFAANATEIIKSFAPSVYGHEDIKTAIALAMYVKKTGQRAVYTTGKGAADVHKDPVTREWNLEGRALVVADKGICLIDEFDKMNYQDIYDNAIRVGIHEAMEQQSISISNQELGLSFLSKHAALSLQLQTLLGEGMLEDNLKTFSGLEVGGLWMAKESGPRKLEAKVASCDLELRSLALGASQQRELGLRGRERKLCAMLQCFSRFKDGEEFDWHCEVSRNRERCPVRPPKDYKIPRRWPAGRDVTLSGNVKITKDQFLSSGSMTKRLMLLEENQIAFHSEDGLIFDVVEDYSLQIAKMLGLNDDSQFLQAGVQTVLDIGCGFGSFGAHLVSLNVMAICIAAYEATGSQVQLTLARGLPAMIRNFITRQLPFPTLSFLKWFIAQCGIVWDKKDWMLLLEVDRVLKPGGYFVLTSSTSQPYGSSLSMKNSMLTPMEELTPKICWNLKAQQYETFIWQKTVVSDCYTSCKQGAIPLCNEGHEFGVQPDYFFEDLQIWRSALKNYWSLLTPLIFSDHLKRPGDEDPLSPLNMIRNVMDMSAHYGGLNAAFLEERKSVWVMNVVAVNAPYTLPLILDQGFAGVLHDWCEPFPTYPGTYDLLHANGLLSHLSSERCGMMDLFLGMDRILQPEGWVFSVIKWELLRWHVCLLHKCFGKQG</sequence>
<dbReference type="InterPro" id="IPR027417">
    <property type="entry name" value="P-loop_NTPase"/>
</dbReference>
<dbReference type="Gene3D" id="3.40.50.150">
    <property type="entry name" value="Vaccinia Virus protein VP39"/>
    <property type="match status" value="1"/>
</dbReference>
<evidence type="ECO:0000256" key="5">
    <source>
        <dbReference type="ARBA" id="ARBA00022679"/>
    </source>
</evidence>
<dbReference type="Proteomes" id="UP000507222">
    <property type="component" value="Unassembled WGS sequence"/>
</dbReference>
<dbReference type="GO" id="GO:0008168">
    <property type="term" value="F:methyltransferase activity"/>
    <property type="evidence" value="ECO:0007669"/>
    <property type="project" value="UniProtKB-KW"/>
</dbReference>
<dbReference type="PROSITE" id="PS00847">
    <property type="entry name" value="MCM_1"/>
    <property type="match status" value="1"/>
</dbReference>
<keyword evidence="12" id="KW-0472">Membrane</keyword>
<dbReference type="SUPFAM" id="SSF53335">
    <property type="entry name" value="S-adenosyl-L-methionine-dependent methyltransferases"/>
    <property type="match status" value="2"/>
</dbReference>
<keyword evidence="4" id="KW-0489">Methyltransferase</keyword>
<evidence type="ECO:0000256" key="12">
    <source>
        <dbReference type="SAM" id="Phobius"/>
    </source>
</evidence>
<dbReference type="Pfam" id="PF00493">
    <property type="entry name" value="MCM"/>
    <property type="match status" value="1"/>
</dbReference>
<gene>
    <name evidence="14" type="ORF">CURHAP_LOCUS6652</name>
</gene>
<dbReference type="GO" id="GO:0032259">
    <property type="term" value="P:methylation"/>
    <property type="evidence" value="ECO:0007669"/>
    <property type="project" value="UniProtKB-KW"/>
</dbReference>
<evidence type="ECO:0000256" key="8">
    <source>
        <dbReference type="ARBA" id="ARBA00022968"/>
    </source>
</evidence>
<dbReference type="PROSITE" id="PS50051">
    <property type="entry name" value="MCM_2"/>
    <property type="match status" value="1"/>
</dbReference>
<dbReference type="GO" id="GO:0003678">
    <property type="term" value="F:DNA helicase activity"/>
    <property type="evidence" value="ECO:0007669"/>
    <property type="project" value="UniProtKB-EC"/>
</dbReference>
<name>A0A6J5TLW9_PRUAR</name>
<feature type="transmembrane region" description="Helical" evidence="12">
    <location>
        <begin position="25"/>
        <end position="45"/>
    </location>
</feature>
<feature type="region of interest" description="Disordered" evidence="11">
    <location>
        <begin position="183"/>
        <end position="203"/>
    </location>
</feature>
<evidence type="ECO:0000256" key="2">
    <source>
        <dbReference type="ARBA" id="ARBA00008361"/>
    </source>
</evidence>
<dbReference type="InterPro" id="IPR001208">
    <property type="entry name" value="MCM_dom"/>
</dbReference>
<keyword evidence="9" id="KW-0325">Glycoprotein</keyword>
<keyword evidence="8" id="KW-0735">Signal-anchor</keyword>
<dbReference type="SMART" id="SM00350">
    <property type="entry name" value="MCM"/>
    <property type="match status" value="1"/>
</dbReference>
<evidence type="ECO:0000313" key="15">
    <source>
        <dbReference type="Proteomes" id="UP000507222"/>
    </source>
</evidence>
<dbReference type="PANTHER" id="PTHR10108:SF1083">
    <property type="entry name" value="METHYLTRANSFERASE PMT4-RELATED"/>
    <property type="match status" value="1"/>
</dbReference>
<keyword evidence="5" id="KW-0808">Transferase</keyword>
<comment type="subcellular location">
    <subcellularLocation>
        <location evidence="10">Endomembrane system</location>
        <topology evidence="10">Single-pass membrane protein</topology>
    </subcellularLocation>
    <subcellularLocation>
        <location evidence="1">Membrane</location>
        <topology evidence="1">Single-pass type II membrane protein</topology>
    </subcellularLocation>
</comment>
<keyword evidence="7" id="KW-0067">ATP-binding</keyword>
<dbReference type="InterPro" id="IPR018525">
    <property type="entry name" value="MCM_CS"/>
</dbReference>
<dbReference type="EMBL" id="CAEKDK010000001">
    <property type="protein sequence ID" value="CAB4264733.1"/>
    <property type="molecule type" value="Genomic_DNA"/>
</dbReference>
<dbReference type="PANTHER" id="PTHR10108">
    <property type="entry name" value="SAM-DEPENDENT METHYLTRANSFERASE"/>
    <property type="match status" value="1"/>
</dbReference>
<evidence type="ECO:0000256" key="9">
    <source>
        <dbReference type="ARBA" id="ARBA00023180"/>
    </source>
</evidence>
<evidence type="ECO:0000256" key="11">
    <source>
        <dbReference type="SAM" id="MobiDB-lite"/>
    </source>
</evidence>
<dbReference type="InterPro" id="IPR004159">
    <property type="entry name" value="Put_SAM_MeTrfase"/>
</dbReference>
<dbReference type="Pfam" id="PF03141">
    <property type="entry name" value="Methyltransf_29"/>
    <property type="match status" value="2"/>
</dbReference>
<dbReference type="GO" id="GO:0006260">
    <property type="term" value="P:DNA replication"/>
    <property type="evidence" value="ECO:0007669"/>
    <property type="project" value="InterPro"/>
</dbReference>
<dbReference type="EC" id="3.6.4.12" evidence="3"/>
<keyword evidence="12" id="KW-0812">Transmembrane</keyword>
<evidence type="ECO:0000256" key="1">
    <source>
        <dbReference type="ARBA" id="ARBA00004606"/>
    </source>
</evidence>
<dbReference type="GO" id="GO:0012505">
    <property type="term" value="C:endomembrane system"/>
    <property type="evidence" value="ECO:0007669"/>
    <property type="project" value="UniProtKB-SubCell"/>
</dbReference>
<accession>A0A6J5TLW9</accession>
<dbReference type="GO" id="GO:0000347">
    <property type="term" value="C:THO complex"/>
    <property type="evidence" value="ECO:0007669"/>
    <property type="project" value="UniProtKB-ARBA"/>
</dbReference>
<feature type="transmembrane region" description="Helical" evidence="12">
    <location>
        <begin position="52"/>
        <end position="75"/>
    </location>
</feature>
<evidence type="ECO:0000256" key="6">
    <source>
        <dbReference type="ARBA" id="ARBA00022741"/>
    </source>
</evidence>
<dbReference type="GO" id="GO:0005737">
    <property type="term" value="C:cytoplasm"/>
    <property type="evidence" value="ECO:0007669"/>
    <property type="project" value="TreeGrafter"/>
</dbReference>
<protein>
    <recommendedName>
        <fullName evidence="3">DNA helicase</fullName>
        <ecNumber evidence="3">3.6.4.12</ecNumber>
    </recommendedName>
</protein>
<evidence type="ECO:0000256" key="7">
    <source>
        <dbReference type="ARBA" id="ARBA00022840"/>
    </source>
</evidence>
<keyword evidence="12" id="KW-1133">Transmembrane helix</keyword>
<comment type="similarity">
    <text evidence="2">Belongs to the methyltransferase superfamily.</text>
</comment>
<evidence type="ECO:0000259" key="13">
    <source>
        <dbReference type="PROSITE" id="PS50051"/>
    </source>
</evidence>
<dbReference type="GO" id="GO:0005524">
    <property type="term" value="F:ATP binding"/>
    <property type="evidence" value="ECO:0007669"/>
    <property type="project" value="UniProtKB-KW"/>
</dbReference>
<dbReference type="GO" id="GO:0003677">
    <property type="term" value="F:DNA binding"/>
    <property type="evidence" value="ECO:0007669"/>
    <property type="project" value="InterPro"/>
</dbReference>
<evidence type="ECO:0000256" key="3">
    <source>
        <dbReference type="ARBA" id="ARBA00012551"/>
    </source>
</evidence>
<dbReference type="InterPro" id="IPR029063">
    <property type="entry name" value="SAM-dependent_MTases_sf"/>
</dbReference>
<evidence type="ECO:0000256" key="4">
    <source>
        <dbReference type="ARBA" id="ARBA00022603"/>
    </source>
</evidence>
<reference evidence="14 15" key="1">
    <citation type="submission" date="2020-05" db="EMBL/GenBank/DDBJ databases">
        <authorList>
            <person name="Campoy J."/>
            <person name="Schneeberger K."/>
            <person name="Spophaly S."/>
        </authorList>
    </citation>
    <scope>NUCLEOTIDE SEQUENCE [LARGE SCALE GENOMIC DNA]</scope>
    <source>
        <strain evidence="14">PruArmRojPasFocal</strain>
    </source>
</reference>
<evidence type="ECO:0000313" key="14">
    <source>
        <dbReference type="EMBL" id="CAB4264733.1"/>
    </source>
</evidence>
<dbReference type="GO" id="GO:0016020">
    <property type="term" value="C:membrane"/>
    <property type="evidence" value="ECO:0007669"/>
    <property type="project" value="UniProtKB-SubCell"/>
</dbReference>
<dbReference type="InterPro" id="IPR031327">
    <property type="entry name" value="MCM"/>
</dbReference>